<dbReference type="GO" id="GO:0005886">
    <property type="term" value="C:plasma membrane"/>
    <property type="evidence" value="ECO:0007669"/>
    <property type="project" value="TreeGrafter"/>
</dbReference>
<dbReference type="AlphaFoldDB" id="A0A644XLS0"/>
<reference evidence="2" key="1">
    <citation type="submission" date="2019-08" db="EMBL/GenBank/DDBJ databases">
        <authorList>
            <person name="Kucharzyk K."/>
            <person name="Murdoch R.W."/>
            <person name="Higgins S."/>
            <person name="Loffler F."/>
        </authorList>
    </citation>
    <scope>NUCLEOTIDE SEQUENCE</scope>
</reference>
<dbReference type="PANTHER" id="PTHR39966">
    <property type="entry name" value="BLL2471 PROTEIN-RELATED"/>
    <property type="match status" value="1"/>
</dbReference>
<protein>
    <recommendedName>
        <fullName evidence="1">Hemerythrin-like domain-containing protein</fullName>
    </recommendedName>
</protein>
<comment type="caution">
    <text evidence="2">The sequence shown here is derived from an EMBL/GenBank/DDBJ whole genome shotgun (WGS) entry which is preliminary data.</text>
</comment>
<dbReference type="Pfam" id="PF01814">
    <property type="entry name" value="Hemerythrin"/>
    <property type="match status" value="1"/>
</dbReference>
<dbReference type="InterPro" id="IPR012312">
    <property type="entry name" value="Hemerythrin-like"/>
</dbReference>
<dbReference type="Gene3D" id="1.20.120.520">
    <property type="entry name" value="nmb1532 protein domain like"/>
    <property type="match status" value="1"/>
</dbReference>
<name>A0A644XLS0_9ZZZZ</name>
<organism evidence="2">
    <name type="scientific">bioreactor metagenome</name>
    <dbReference type="NCBI Taxonomy" id="1076179"/>
    <lineage>
        <taxon>unclassified sequences</taxon>
        <taxon>metagenomes</taxon>
        <taxon>ecological metagenomes</taxon>
    </lineage>
</organism>
<feature type="domain" description="Hemerythrin-like" evidence="1">
    <location>
        <begin position="5"/>
        <end position="134"/>
    </location>
</feature>
<dbReference type="EMBL" id="VSSQ01002744">
    <property type="protein sequence ID" value="MPM17152.1"/>
    <property type="molecule type" value="Genomic_DNA"/>
</dbReference>
<accession>A0A644XLS0</accession>
<evidence type="ECO:0000259" key="1">
    <source>
        <dbReference type="Pfam" id="PF01814"/>
    </source>
</evidence>
<sequence length="180" mass="21049">MGKATQDLRKEHEAILYVLQILDKMTESDNRDAETLFHYYGEVVYFLKTFADKCHHGKEENYLFKELVNKGIPNEGGPVGVMLQEHTQGREYIAQMTKFLEDKNISSFNNAADQYRDLLCRHIDKENNVLFMMADNVIDEQSQSLMFEQFEQYEETVIGHGVHEKLHAMIDTWAKAFDME</sequence>
<proteinExistence type="predicted"/>
<evidence type="ECO:0000313" key="2">
    <source>
        <dbReference type="EMBL" id="MPM17152.1"/>
    </source>
</evidence>
<dbReference type="PANTHER" id="PTHR39966:SF1">
    <property type="entry name" value="HEMERYTHRIN-LIKE DOMAIN-CONTAINING PROTEIN"/>
    <property type="match status" value="1"/>
</dbReference>
<gene>
    <name evidence="2" type="ORF">SDC9_63540</name>
</gene>